<evidence type="ECO:0000256" key="4">
    <source>
        <dbReference type="ARBA" id="ARBA00022741"/>
    </source>
</evidence>
<evidence type="ECO:0000259" key="10">
    <source>
        <dbReference type="PROSITE" id="PS50109"/>
    </source>
</evidence>
<organism evidence="11 12">
    <name type="scientific">Paenibacillus oceani</name>
    <dbReference type="NCBI Taxonomy" id="2772510"/>
    <lineage>
        <taxon>Bacteria</taxon>
        <taxon>Bacillati</taxon>
        <taxon>Bacillota</taxon>
        <taxon>Bacilli</taxon>
        <taxon>Bacillales</taxon>
        <taxon>Paenibacillaceae</taxon>
        <taxon>Paenibacillus</taxon>
    </lineage>
</organism>
<protein>
    <recommendedName>
        <fullName evidence="2">histidine kinase</fullName>
        <ecNumber evidence="2">2.7.13.3</ecNumber>
    </recommendedName>
</protein>
<dbReference type="GO" id="GO:0016020">
    <property type="term" value="C:membrane"/>
    <property type="evidence" value="ECO:0007669"/>
    <property type="project" value="InterPro"/>
</dbReference>
<dbReference type="EC" id="2.7.13.3" evidence="2"/>
<feature type="domain" description="Histidine kinase" evidence="10">
    <location>
        <begin position="179"/>
        <end position="373"/>
    </location>
</feature>
<comment type="caution">
    <text evidence="11">The sequence shown here is derived from an EMBL/GenBank/DDBJ whole genome shotgun (WGS) entry which is preliminary data.</text>
</comment>
<keyword evidence="3" id="KW-0808">Transferase</keyword>
<name>A0A927C323_9BACL</name>
<dbReference type="GO" id="GO:0000155">
    <property type="term" value="F:phosphorelay sensor kinase activity"/>
    <property type="evidence" value="ECO:0007669"/>
    <property type="project" value="InterPro"/>
</dbReference>
<evidence type="ECO:0000256" key="2">
    <source>
        <dbReference type="ARBA" id="ARBA00012438"/>
    </source>
</evidence>
<dbReference type="InterPro" id="IPR003594">
    <property type="entry name" value="HATPase_dom"/>
</dbReference>
<feature type="transmembrane region" description="Helical" evidence="9">
    <location>
        <begin position="103"/>
        <end position="123"/>
    </location>
</feature>
<keyword evidence="4" id="KW-0547">Nucleotide-binding</keyword>
<feature type="coiled-coil region" evidence="8">
    <location>
        <begin position="147"/>
        <end position="178"/>
    </location>
</feature>
<feature type="transmembrane region" description="Helical" evidence="9">
    <location>
        <begin position="129"/>
        <end position="148"/>
    </location>
</feature>
<keyword evidence="12" id="KW-1185">Reference proteome</keyword>
<evidence type="ECO:0000256" key="5">
    <source>
        <dbReference type="ARBA" id="ARBA00022777"/>
    </source>
</evidence>
<dbReference type="InterPro" id="IPR036890">
    <property type="entry name" value="HATPase_C_sf"/>
</dbReference>
<dbReference type="Pfam" id="PF23540">
    <property type="entry name" value="DesK_N"/>
    <property type="match status" value="1"/>
</dbReference>
<dbReference type="PANTHER" id="PTHR24421">
    <property type="entry name" value="NITRATE/NITRITE SENSOR PROTEIN NARX-RELATED"/>
    <property type="match status" value="1"/>
</dbReference>
<keyword evidence="5 11" id="KW-0418">Kinase</keyword>
<dbReference type="SUPFAM" id="SSF55874">
    <property type="entry name" value="ATPase domain of HSP90 chaperone/DNA topoisomerase II/histidine kinase"/>
    <property type="match status" value="1"/>
</dbReference>
<evidence type="ECO:0000256" key="3">
    <source>
        <dbReference type="ARBA" id="ARBA00022679"/>
    </source>
</evidence>
<keyword evidence="6" id="KW-0067">ATP-binding</keyword>
<dbReference type="Gene3D" id="3.30.565.10">
    <property type="entry name" value="Histidine kinase-like ATPase, C-terminal domain"/>
    <property type="match status" value="1"/>
</dbReference>
<evidence type="ECO:0000313" key="11">
    <source>
        <dbReference type="EMBL" id="MBD2860399.1"/>
    </source>
</evidence>
<evidence type="ECO:0000313" key="12">
    <source>
        <dbReference type="Proteomes" id="UP000639396"/>
    </source>
</evidence>
<accession>A0A927C323</accession>
<dbReference type="SMART" id="SM00387">
    <property type="entry name" value="HATPase_c"/>
    <property type="match status" value="1"/>
</dbReference>
<evidence type="ECO:0000256" key="6">
    <source>
        <dbReference type="ARBA" id="ARBA00022840"/>
    </source>
</evidence>
<keyword evidence="7" id="KW-0902">Two-component regulatory system</keyword>
<dbReference type="EMBL" id="JACXJA010000001">
    <property type="protein sequence ID" value="MBD2860399.1"/>
    <property type="molecule type" value="Genomic_DNA"/>
</dbReference>
<dbReference type="PANTHER" id="PTHR24421:SF63">
    <property type="entry name" value="SENSOR HISTIDINE KINASE DESK"/>
    <property type="match status" value="1"/>
</dbReference>
<dbReference type="InterPro" id="IPR005467">
    <property type="entry name" value="His_kinase_dom"/>
</dbReference>
<evidence type="ECO:0000256" key="7">
    <source>
        <dbReference type="ARBA" id="ARBA00023012"/>
    </source>
</evidence>
<feature type="transmembrane region" description="Helical" evidence="9">
    <location>
        <begin position="68"/>
        <end position="96"/>
    </location>
</feature>
<dbReference type="Gene3D" id="1.20.5.1930">
    <property type="match status" value="1"/>
</dbReference>
<reference evidence="11" key="1">
    <citation type="submission" date="2020-09" db="EMBL/GenBank/DDBJ databases">
        <title>A novel bacterium of genus Paenibacillus, isolated from South China Sea.</title>
        <authorList>
            <person name="Huang H."/>
            <person name="Mo K."/>
            <person name="Hu Y."/>
        </authorList>
    </citation>
    <scope>NUCLEOTIDE SEQUENCE</scope>
    <source>
        <strain evidence="11">IB182363</strain>
    </source>
</reference>
<dbReference type="CDD" id="cd16917">
    <property type="entry name" value="HATPase_UhpB-NarQ-NarX-like"/>
    <property type="match status" value="1"/>
</dbReference>
<feature type="transmembrane region" description="Helical" evidence="9">
    <location>
        <begin position="39"/>
        <end position="56"/>
    </location>
</feature>
<evidence type="ECO:0000256" key="8">
    <source>
        <dbReference type="SAM" id="Coils"/>
    </source>
</evidence>
<evidence type="ECO:0000256" key="9">
    <source>
        <dbReference type="SAM" id="Phobius"/>
    </source>
</evidence>
<dbReference type="GO" id="GO:0046983">
    <property type="term" value="F:protein dimerization activity"/>
    <property type="evidence" value="ECO:0007669"/>
    <property type="project" value="InterPro"/>
</dbReference>
<dbReference type="PROSITE" id="PS50109">
    <property type="entry name" value="HIS_KIN"/>
    <property type="match status" value="1"/>
</dbReference>
<feature type="transmembrane region" description="Helical" evidence="9">
    <location>
        <begin position="15"/>
        <end position="32"/>
    </location>
</feature>
<keyword evidence="8" id="KW-0175">Coiled coil</keyword>
<dbReference type="Proteomes" id="UP000639396">
    <property type="component" value="Unassembled WGS sequence"/>
</dbReference>
<dbReference type="AlphaFoldDB" id="A0A927C323"/>
<dbReference type="InterPro" id="IPR050482">
    <property type="entry name" value="Sensor_HK_TwoCompSys"/>
</dbReference>
<proteinExistence type="predicted"/>
<evidence type="ECO:0000256" key="1">
    <source>
        <dbReference type="ARBA" id="ARBA00000085"/>
    </source>
</evidence>
<dbReference type="InterPro" id="IPR011712">
    <property type="entry name" value="Sig_transdc_His_kin_sub3_dim/P"/>
</dbReference>
<keyword evidence="9" id="KW-0472">Membrane</keyword>
<dbReference type="InterPro" id="IPR056374">
    <property type="entry name" value="DesK/YvfT_N"/>
</dbReference>
<keyword evidence="9" id="KW-1133">Transmembrane helix</keyword>
<dbReference type="GO" id="GO:0005524">
    <property type="term" value="F:ATP binding"/>
    <property type="evidence" value="ECO:0007669"/>
    <property type="project" value="UniProtKB-KW"/>
</dbReference>
<keyword evidence="9" id="KW-0812">Transmembrane</keyword>
<sequence>MIRAAKKLFPASEGWFPLLLLVNLLIPLYFVLQEPPVKLALGLLLLGAFVVLYRQLYWTASAAPAMLIAQTAITLTLSAAYHPMFAYIGFLFAYPLSEQKTRVIVTISVSFLAGMAAILVMQYQMLGQTLLAAILPPLFGVCVMPFLIRVSAQYKQMANRLQAATAQIERMAQQEERQRIARELHDTLGHTLTLISLKSEVTEKLVHRAPDKAAEEARDIRMTARAALKQMRDLVTEMKAVRLADEFAHALELCEAAGIVLTLPEHAAESDAELPLTALQQSILATCFREALTNVVRHSRAARCDVTIDVEDGLVRLNVSDNGTGIGKPNAIPAGGNGLAGMRERLALVDGSVELSSGPASGTIVSLTVPRVIRNS</sequence>
<dbReference type="Pfam" id="PF02518">
    <property type="entry name" value="HATPase_c"/>
    <property type="match status" value="1"/>
</dbReference>
<dbReference type="Pfam" id="PF07730">
    <property type="entry name" value="HisKA_3"/>
    <property type="match status" value="1"/>
</dbReference>
<comment type="catalytic activity">
    <reaction evidence="1">
        <text>ATP + protein L-histidine = ADP + protein N-phospho-L-histidine.</text>
        <dbReference type="EC" id="2.7.13.3"/>
    </reaction>
</comment>
<gene>
    <name evidence="11" type="ORF">IDH45_00165</name>
</gene>
<dbReference type="RefSeq" id="WP_190923541.1">
    <property type="nucleotide sequence ID" value="NZ_JACXJA010000001.1"/>
</dbReference>